<feature type="transmembrane region" description="Helical" evidence="2">
    <location>
        <begin position="174"/>
        <end position="202"/>
    </location>
</feature>
<feature type="compositionally biased region" description="Basic and acidic residues" evidence="1">
    <location>
        <begin position="84"/>
        <end position="105"/>
    </location>
</feature>
<name>A0AAV7I073_COTGL</name>
<keyword evidence="4" id="KW-1185">Reference proteome</keyword>
<proteinExistence type="predicted"/>
<comment type="caution">
    <text evidence="3">The sequence shown here is derived from an EMBL/GenBank/DDBJ whole genome shotgun (WGS) entry which is preliminary data.</text>
</comment>
<protein>
    <submittedName>
        <fullName evidence="3">Uncharacterized protein</fullName>
    </submittedName>
</protein>
<evidence type="ECO:0000256" key="1">
    <source>
        <dbReference type="SAM" id="MobiDB-lite"/>
    </source>
</evidence>
<dbReference type="AlphaFoldDB" id="A0AAV7I073"/>
<evidence type="ECO:0000313" key="3">
    <source>
        <dbReference type="EMBL" id="KAH0539756.1"/>
    </source>
</evidence>
<evidence type="ECO:0000256" key="2">
    <source>
        <dbReference type="SAM" id="Phobius"/>
    </source>
</evidence>
<feature type="transmembrane region" description="Helical" evidence="2">
    <location>
        <begin position="143"/>
        <end position="162"/>
    </location>
</feature>
<feature type="region of interest" description="Disordered" evidence="1">
    <location>
        <begin position="237"/>
        <end position="274"/>
    </location>
</feature>
<accession>A0AAV7I073</accession>
<keyword evidence="2" id="KW-0472">Membrane</keyword>
<dbReference type="EMBL" id="JAHXZJ010002609">
    <property type="protein sequence ID" value="KAH0539756.1"/>
    <property type="molecule type" value="Genomic_DNA"/>
</dbReference>
<sequence>MQINEIKVNITCNAAHKYLETGVCTVSANVVDVVGGVVVVPSRWMLCGINSTTKRDRLPFGELRSSRQMGQTEWSPTSKTETAIGKKREGARGCRVEDKRRELSPRHTAPTSPNPYDVELQPPGVDAHPGMIKKGLLVFQRSFELLFVGFLRFLSVCVHNLWNNLGLQSPAPFSFYSIRVLILILILILICILGSPLALALVPHTQQQLDYTTTDFSSVIFRAILCSGPGETRYNTRFAKRASRDSSKSSRNSRSKSEKADKDKKPQGINNTQRLRFQVGGSCQAYSSQHLPLFLYPVPPSGPRTDDKKRK</sequence>
<reference evidence="3 4" key="1">
    <citation type="journal article" date="2021" name="J. Hered.">
        <title>A chromosome-level genome assembly of the parasitoid wasp, Cotesia glomerata (Hymenoptera: Braconidae).</title>
        <authorList>
            <person name="Pinto B.J."/>
            <person name="Weis J.J."/>
            <person name="Gamble T."/>
            <person name="Ode P.J."/>
            <person name="Paul R."/>
            <person name="Zaspel J.M."/>
        </authorList>
    </citation>
    <scope>NUCLEOTIDE SEQUENCE [LARGE SCALE GENOMIC DNA]</scope>
    <source>
        <strain evidence="3">CgM1</strain>
    </source>
</reference>
<feature type="compositionally biased region" description="Basic and acidic residues" evidence="1">
    <location>
        <begin position="255"/>
        <end position="266"/>
    </location>
</feature>
<organism evidence="3 4">
    <name type="scientific">Cotesia glomerata</name>
    <name type="common">Lepidopteran parasitic wasp</name>
    <name type="synonym">Apanteles glomeratus</name>
    <dbReference type="NCBI Taxonomy" id="32391"/>
    <lineage>
        <taxon>Eukaryota</taxon>
        <taxon>Metazoa</taxon>
        <taxon>Ecdysozoa</taxon>
        <taxon>Arthropoda</taxon>
        <taxon>Hexapoda</taxon>
        <taxon>Insecta</taxon>
        <taxon>Pterygota</taxon>
        <taxon>Neoptera</taxon>
        <taxon>Endopterygota</taxon>
        <taxon>Hymenoptera</taxon>
        <taxon>Apocrita</taxon>
        <taxon>Ichneumonoidea</taxon>
        <taxon>Braconidae</taxon>
        <taxon>Microgastrinae</taxon>
        <taxon>Cotesia</taxon>
    </lineage>
</organism>
<feature type="region of interest" description="Disordered" evidence="1">
    <location>
        <begin position="61"/>
        <end position="118"/>
    </location>
</feature>
<feature type="compositionally biased region" description="Polar residues" evidence="1">
    <location>
        <begin position="66"/>
        <end position="81"/>
    </location>
</feature>
<evidence type="ECO:0000313" key="4">
    <source>
        <dbReference type="Proteomes" id="UP000826195"/>
    </source>
</evidence>
<gene>
    <name evidence="3" type="ORF">KQX54_007863</name>
</gene>
<dbReference type="Proteomes" id="UP000826195">
    <property type="component" value="Unassembled WGS sequence"/>
</dbReference>
<keyword evidence="2" id="KW-1133">Transmembrane helix</keyword>
<keyword evidence="2" id="KW-0812">Transmembrane</keyword>